<dbReference type="AlphaFoldDB" id="A0A8H6M4K6"/>
<gene>
    <name evidence="1" type="ORF">DFP72DRAFT_850901</name>
</gene>
<proteinExistence type="predicted"/>
<keyword evidence="2" id="KW-1185">Reference proteome</keyword>
<protein>
    <submittedName>
        <fullName evidence="1">Uncharacterized protein</fullName>
    </submittedName>
</protein>
<evidence type="ECO:0000313" key="1">
    <source>
        <dbReference type="EMBL" id="KAF6751262.1"/>
    </source>
</evidence>
<accession>A0A8H6M4K6</accession>
<name>A0A8H6M4K6_9AGAR</name>
<dbReference type="EMBL" id="JACGCI010000051">
    <property type="protein sequence ID" value="KAF6751262.1"/>
    <property type="molecule type" value="Genomic_DNA"/>
</dbReference>
<reference evidence="1 2" key="1">
    <citation type="submission" date="2020-07" db="EMBL/GenBank/DDBJ databases">
        <title>Comparative genomics of pyrophilous fungi reveals a link between fire events and developmental genes.</title>
        <authorList>
            <consortium name="DOE Joint Genome Institute"/>
            <person name="Steindorff A.S."/>
            <person name="Carver A."/>
            <person name="Calhoun S."/>
            <person name="Stillman K."/>
            <person name="Liu H."/>
            <person name="Lipzen A."/>
            <person name="Pangilinan J."/>
            <person name="Labutti K."/>
            <person name="Bruns T.D."/>
            <person name="Grigoriev I.V."/>
        </authorList>
    </citation>
    <scope>NUCLEOTIDE SEQUENCE [LARGE SCALE GENOMIC DNA]</scope>
    <source>
        <strain evidence="1 2">CBS 144469</strain>
    </source>
</reference>
<comment type="caution">
    <text evidence="1">The sequence shown here is derived from an EMBL/GenBank/DDBJ whole genome shotgun (WGS) entry which is preliminary data.</text>
</comment>
<sequence>MREAPGRGDKEVFLGERVLEENHRKIQCKEEVHFQCCRISVAPGIADILVESHSLRTKPPRLRFEGHTKLRILCFEFDIRVPKRVPLQMQMRNRGHKGRTGRGRKDFTGEVLFWERLLFGLARNARLVSWVTAPPMHSSESWAGYLSKGEDHKGWLGVVRVLRIALGGINPVTIVITRAEHRSTSRRRLCTPSRPFPAN</sequence>
<dbReference type="Proteomes" id="UP000521943">
    <property type="component" value="Unassembled WGS sequence"/>
</dbReference>
<organism evidence="1 2">
    <name type="scientific">Ephemerocybe angulata</name>
    <dbReference type="NCBI Taxonomy" id="980116"/>
    <lineage>
        <taxon>Eukaryota</taxon>
        <taxon>Fungi</taxon>
        <taxon>Dikarya</taxon>
        <taxon>Basidiomycota</taxon>
        <taxon>Agaricomycotina</taxon>
        <taxon>Agaricomycetes</taxon>
        <taxon>Agaricomycetidae</taxon>
        <taxon>Agaricales</taxon>
        <taxon>Agaricineae</taxon>
        <taxon>Psathyrellaceae</taxon>
        <taxon>Ephemerocybe</taxon>
    </lineage>
</organism>
<evidence type="ECO:0000313" key="2">
    <source>
        <dbReference type="Proteomes" id="UP000521943"/>
    </source>
</evidence>